<organism evidence="18 19">
    <name type="scientific">Canavalia gladiata</name>
    <name type="common">Sword bean</name>
    <name type="synonym">Dolichos gladiatus</name>
    <dbReference type="NCBI Taxonomy" id="3824"/>
    <lineage>
        <taxon>Eukaryota</taxon>
        <taxon>Viridiplantae</taxon>
        <taxon>Streptophyta</taxon>
        <taxon>Embryophyta</taxon>
        <taxon>Tracheophyta</taxon>
        <taxon>Spermatophyta</taxon>
        <taxon>Magnoliopsida</taxon>
        <taxon>eudicotyledons</taxon>
        <taxon>Gunneridae</taxon>
        <taxon>Pentapetalae</taxon>
        <taxon>rosids</taxon>
        <taxon>fabids</taxon>
        <taxon>Fabales</taxon>
        <taxon>Fabaceae</taxon>
        <taxon>Papilionoideae</taxon>
        <taxon>50 kb inversion clade</taxon>
        <taxon>NPAAA clade</taxon>
        <taxon>indigoferoid/millettioid clade</taxon>
        <taxon>Phaseoleae</taxon>
        <taxon>Canavalia</taxon>
    </lineage>
</organism>
<dbReference type="FunFam" id="3.30.200.20:FF:000225">
    <property type="entry name" value="cold-responsive protein kinase 1"/>
    <property type="match status" value="1"/>
</dbReference>
<keyword evidence="2" id="KW-0723">Serine/threonine-protein kinase</keyword>
<dbReference type="FunFam" id="1.10.510.10:FF:000044">
    <property type="entry name" value="Putative LRR receptor-like serine/threonine-protein kinase"/>
    <property type="match status" value="1"/>
</dbReference>
<name>A0AAN9R892_CANGL</name>
<evidence type="ECO:0000256" key="1">
    <source>
        <dbReference type="ARBA" id="ARBA00004167"/>
    </source>
</evidence>
<keyword evidence="6" id="KW-0732">Signal</keyword>
<feature type="region of interest" description="Disordered" evidence="16">
    <location>
        <begin position="557"/>
        <end position="589"/>
    </location>
</feature>
<comment type="caution">
    <text evidence="18">The sequence shown here is derived from an EMBL/GenBank/DDBJ whole genome shotgun (WGS) entry which is preliminary data.</text>
</comment>
<evidence type="ECO:0000256" key="16">
    <source>
        <dbReference type="SAM" id="MobiDB-lite"/>
    </source>
</evidence>
<keyword evidence="19" id="KW-1185">Reference proteome</keyword>
<evidence type="ECO:0000313" key="19">
    <source>
        <dbReference type="Proteomes" id="UP001367508"/>
    </source>
</evidence>
<keyword evidence="12" id="KW-0472">Membrane</keyword>
<evidence type="ECO:0000256" key="7">
    <source>
        <dbReference type="ARBA" id="ARBA00022737"/>
    </source>
</evidence>
<dbReference type="InterPro" id="IPR008271">
    <property type="entry name" value="Ser/Thr_kinase_AS"/>
</dbReference>
<dbReference type="InterPro" id="IPR052059">
    <property type="entry name" value="CR_Ser/Thr_kinase"/>
</dbReference>
<proteinExistence type="predicted"/>
<evidence type="ECO:0000256" key="3">
    <source>
        <dbReference type="ARBA" id="ARBA00022553"/>
    </source>
</evidence>
<evidence type="ECO:0000256" key="2">
    <source>
        <dbReference type="ARBA" id="ARBA00022527"/>
    </source>
</evidence>
<keyword evidence="3" id="KW-0597">Phosphoprotein</keyword>
<comment type="subcellular location">
    <subcellularLocation>
        <location evidence="1">Membrane</location>
        <topology evidence="1">Single-pass membrane protein</topology>
    </subcellularLocation>
</comment>
<keyword evidence="11" id="KW-1133">Transmembrane helix</keyword>
<feature type="compositionally biased region" description="Basic and acidic residues" evidence="16">
    <location>
        <begin position="557"/>
        <end position="568"/>
    </location>
</feature>
<dbReference type="InterPro" id="IPR011009">
    <property type="entry name" value="Kinase-like_dom_sf"/>
</dbReference>
<keyword evidence="13" id="KW-0675">Receptor</keyword>
<evidence type="ECO:0000256" key="14">
    <source>
        <dbReference type="ARBA" id="ARBA00023180"/>
    </source>
</evidence>
<dbReference type="PANTHER" id="PTHR47973">
    <property type="entry name" value="CYSTEINE-RICH RECEPTOR-LIKE PROTEIN KINASE 3"/>
    <property type="match status" value="1"/>
</dbReference>
<sequence length="632" mass="71249">MARNPSLKNHLERLVVVCFLLSSVLMVVVSQKGFIIILQFSSVAVFCPKCYQGSENFDIPVPEICQVTEILVKLNKGLNHFISTYYLFLRVKVCVCVLVSVSVSLGLKIKLQQSHPGIIMSCGCFGASTLKKKRSPSRTPNEIDGYPLENVRHFSDKDLRLATDNYHPSKKIGRGGFGTVYQGTLKNGRQVAVKTLSAGSKQGVREFLTEIKTISNVKHPNLVELVGCCVQELNRILVYEYVENNSLDRALLGTRGTNIRLDWRQRSAICLGTARGLAFLHEELVPHIVHRDIKASNILLDRDFNPKIGDFGLAKLFPDDITHISTRIAGTTGYLAPEYAMGGQLTMKADVYSFGVLILEIISGKSSARTNWGGSNKFLLEWAWQLYEEGKLLELVDPDIVEFPEEEVIRYMKVAFFCTQAAASRRPMMSQVVDMLSKNIRLNEKQLTAPGFFQDSGESSLKKSSSEATSYQFSSTPASITRVFLEEVIIIFPPNTMHAKEDVEDIIELDSTYRMREMLEMKIWKAYLMGCGYTHLPTKPQRYQRKEQRLRRILSTDKLFKDRSKNEPSKGSAAAAPSEQIPGMEPGPEEATVDQVITFIKQCALHHKEEIIPHKPLIENFQILPKKRKKTF</sequence>
<dbReference type="InterPro" id="IPR001245">
    <property type="entry name" value="Ser-Thr/Tyr_kinase_cat_dom"/>
</dbReference>
<evidence type="ECO:0000256" key="4">
    <source>
        <dbReference type="ARBA" id="ARBA00022679"/>
    </source>
</evidence>
<evidence type="ECO:0000256" key="5">
    <source>
        <dbReference type="ARBA" id="ARBA00022692"/>
    </source>
</evidence>
<evidence type="ECO:0000256" key="15">
    <source>
        <dbReference type="PROSITE-ProRule" id="PRU10141"/>
    </source>
</evidence>
<gene>
    <name evidence="18" type="ORF">VNO77_04992</name>
</gene>
<evidence type="ECO:0000256" key="6">
    <source>
        <dbReference type="ARBA" id="ARBA00022729"/>
    </source>
</evidence>
<evidence type="ECO:0000256" key="8">
    <source>
        <dbReference type="ARBA" id="ARBA00022741"/>
    </source>
</evidence>
<evidence type="ECO:0000256" key="9">
    <source>
        <dbReference type="ARBA" id="ARBA00022777"/>
    </source>
</evidence>
<evidence type="ECO:0000256" key="11">
    <source>
        <dbReference type="ARBA" id="ARBA00022989"/>
    </source>
</evidence>
<dbReference type="Proteomes" id="UP001367508">
    <property type="component" value="Unassembled WGS sequence"/>
</dbReference>
<dbReference type="Gene3D" id="3.30.200.20">
    <property type="entry name" value="Phosphorylase Kinase, domain 1"/>
    <property type="match status" value="1"/>
</dbReference>
<keyword evidence="4" id="KW-0808">Transferase</keyword>
<evidence type="ECO:0000313" key="18">
    <source>
        <dbReference type="EMBL" id="KAK7362867.1"/>
    </source>
</evidence>
<dbReference type="PROSITE" id="PS50011">
    <property type="entry name" value="PROTEIN_KINASE_DOM"/>
    <property type="match status" value="1"/>
</dbReference>
<protein>
    <recommendedName>
        <fullName evidence="17">Protein kinase domain-containing protein</fullName>
    </recommendedName>
</protein>
<dbReference type="GO" id="GO:0004674">
    <property type="term" value="F:protein serine/threonine kinase activity"/>
    <property type="evidence" value="ECO:0007669"/>
    <property type="project" value="UniProtKB-KW"/>
</dbReference>
<dbReference type="Gene3D" id="1.10.510.10">
    <property type="entry name" value="Transferase(Phosphotransferase) domain 1"/>
    <property type="match status" value="1"/>
</dbReference>
<keyword evidence="8 15" id="KW-0547">Nucleotide-binding</keyword>
<keyword evidence="14" id="KW-0325">Glycoprotein</keyword>
<dbReference type="GO" id="GO:0005524">
    <property type="term" value="F:ATP binding"/>
    <property type="evidence" value="ECO:0007669"/>
    <property type="project" value="UniProtKB-UniRule"/>
</dbReference>
<dbReference type="SMART" id="SM00220">
    <property type="entry name" value="S_TKc"/>
    <property type="match status" value="1"/>
</dbReference>
<keyword evidence="9" id="KW-0418">Kinase</keyword>
<dbReference type="CDD" id="cd14066">
    <property type="entry name" value="STKc_IRAK"/>
    <property type="match status" value="1"/>
</dbReference>
<evidence type="ECO:0000256" key="13">
    <source>
        <dbReference type="ARBA" id="ARBA00023170"/>
    </source>
</evidence>
<dbReference type="AlphaFoldDB" id="A0AAN9R892"/>
<feature type="domain" description="Protein kinase" evidence="17">
    <location>
        <begin position="166"/>
        <end position="453"/>
    </location>
</feature>
<evidence type="ECO:0000259" key="17">
    <source>
        <dbReference type="PROSITE" id="PS50011"/>
    </source>
</evidence>
<keyword evidence="5" id="KW-0812">Transmembrane</keyword>
<dbReference type="InterPro" id="IPR017441">
    <property type="entry name" value="Protein_kinase_ATP_BS"/>
</dbReference>
<dbReference type="PROSITE" id="PS00107">
    <property type="entry name" value="PROTEIN_KINASE_ATP"/>
    <property type="match status" value="1"/>
</dbReference>
<reference evidence="18 19" key="1">
    <citation type="submission" date="2024-01" db="EMBL/GenBank/DDBJ databases">
        <title>The genomes of 5 underutilized Papilionoideae crops provide insights into root nodulation and disease resistanc.</title>
        <authorList>
            <person name="Jiang F."/>
        </authorList>
    </citation>
    <scope>NUCLEOTIDE SEQUENCE [LARGE SCALE GENOMIC DNA]</scope>
    <source>
        <strain evidence="18">LVBAO_FW01</strain>
        <tissue evidence="18">Leaves</tissue>
    </source>
</reference>
<dbReference type="EMBL" id="JAYMYQ010000001">
    <property type="protein sequence ID" value="KAK7362867.1"/>
    <property type="molecule type" value="Genomic_DNA"/>
</dbReference>
<accession>A0AAN9R892</accession>
<evidence type="ECO:0000256" key="12">
    <source>
        <dbReference type="ARBA" id="ARBA00023136"/>
    </source>
</evidence>
<keyword evidence="10 15" id="KW-0067">ATP-binding</keyword>
<dbReference type="InterPro" id="IPR000719">
    <property type="entry name" value="Prot_kinase_dom"/>
</dbReference>
<dbReference type="SUPFAM" id="SSF56112">
    <property type="entry name" value="Protein kinase-like (PK-like)"/>
    <property type="match status" value="1"/>
</dbReference>
<dbReference type="Pfam" id="PF07714">
    <property type="entry name" value="PK_Tyr_Ser-Thr"/>
    <property type="match status" value="1"/>
</dbReference>
<feature type="binding site" evidence="15">
    <location>
        <position position="194"/>
    </location>
    <ligand>
        <name>ATP</name>
        <dbReference type="ChEBI" id="CHEBI:30616"/>
    </ligand>
</feature>
<evidence type="ECO:0000256" key="10">
    <source>
        <dbReference type="ARBA" id="ARBA00022840"/>
    </source>
</evidence>
<dbReference type="PROSITE" id="PS00108">
    <property type="entry name" value="PROTEIN_KINASE_ST"/>
    <property type="match status" value="1"/>
</dbReference>
<dbReference type="GO" id="GO:0016020">
    <property type="term" value="C:membrane"/>
    <property type="evidence" value="ECO:0007669"/>
    <property type="project" value="UniProtKB-SubCell"/>
</dbReference>
<keyword evidence="7" id="KW-0677">Repeat</keyword>